<name>A0A7Y8GTC9_9BURK</name>
<gene>
    <name evidence="1" type="ORF">F3K02_04255</name>
</gene>
<evidence type="ECO:0000313" key="2">
    <source>
        <dbReference type="Proteomes" id="UP000545507"/>
    </source>
</evidence>
<protein>
    <submittedName>
        <fullName evidence="1">Uncharacterized protein</fullName>
    </submittedName>
</protein>
<evidence type="ECO:0000313" key="1">
    <source>
        <dbReference type="EMBL" id="NWF44467.1"/>
    </source>
</evidence>
<dbReference type="AlphaFoldDB" id="A0A7Y8GTC9"/>
<organism evidence="1 2">
    <name type="scientific">Hydrogenophaga aromaticivorans</name>
    <dbReference type="NCBI Taxonomy" id="2610898"/>
    <lineage>
        <taxon>Bacteria</taxon>
        <taxon>Pseudomonadati</taxon>
        <taxon>Pseudomonadota</taxon>
        <taxon>Betaproteobacteria</taxon>
        <taxon>Burkholderiales</taxon>
        <taxon>Comamonadaceae</taxon>
        <taxon>Hydrogenophaga</taxon>
    </lineage>
</organism>
<dbReference type="EMBL" id="VYGV01000005">
    <property type="protein sequence ID" value="NWF44467.1"/>
    <property type="molecule type" value="Genomic_DNA"/>
</dbReference>
<dbReference type="Proteomes" id="UP000545507">
    <property type="component" value="Unassembled WGS sequence"/>
</dbReference>
<accession>A0A7Y8GTC9</accession>
<keyword evidence="2" id="KW-1185">Reference proteome</keyword>
<reference evidence="1 2" key="1">
    <citation type="submission" date="2019-09" db="EMBL/GenBank/DDBJ databases">
        <title>Hydrogenophaga aromatica sp. nov., isolated from a para-xylene-degrading enrichment culture.</title>
        <authorList>
            <person name="Tancsics A."/>
            <person name="Banerjee S."/>
        </authorList>
    </citation>
    <scope>NUCLEOTIDE SEQUENCE [LARGE SCALE GENOMIC DNA]</scope>
    <source>
        <strain evidence="1 2">D2P1</strain>
    </source>
</reference>
<comment type="caution">
    <text evidence="1">The sequence shown here is derived from an EMBL/GenBank/DDBJ whole genome shotgun (WGS) entry which is preliminary data.</text>
</comment>
<proteinExistence type="predicted"/>
<dbReference type="RefSeq" id="WP_177133670.1">
    <property type="nucleotide sequence ID" value="NZ_JAGPWB010000048.1"/>
</dbReference>
<sequence>MIPTIARIIRGTLSPRSTARKTPSLKDIQVIRNALLQSVEDCDSAPAQRLRHKIAATQTAKELWMLRNDAYQLISQQHSQSAAAARINDLISAFEGWLEPSQLVRIK</sequence>